<reference evidence="1" key="1">
    <citation type="journal article" date="2014" name="Front. Microbiol.">
        <title>High frequency of phylogenetically diverse reductive dehalogenase-homologous genes in deep subseafloor sedimentary metagenomes.</title>
        <authorList>
            <person name="Kawai M."/>
            <person name="Futagami T."/>
            <person name="Toyoda A."/>
            <person name="Takaki Y."/>
            <person name="Nishi S."/>
            <person name="Hori S."/>
            <person name="Arai W."/>
            <person name="Tsubouchi T."/>
            <person name="Morono Y."/>
            <person name="Uchiyama I."/>
            <person name="Ito T."/>
            <person name="Fujiyama A."/>
            <person name="Inagaki F."/>
            <person name="Takami H."/>
        </authorList>
    </citation>
    <scope>NUCLEOTIDE SEQUENCE</scope>
    <source>
        <strain evidence="1">Expedition CK06-06</strain>
    </source>
</reference>
<organism evidence="1">
    <name type="scientific">marine sediment metagenome</name>
    <dbReference type="NCBI Taxonomy" id="412755"/>
    <lineage>
        <taxon>unclassified sequences</taxon>
        <taxon>metagenomes</taxon>
        <taxon>ecological metagenomes</taxon>
    </lineage>
</organism>
<sequence length="57" mass="7060">GRKHYLKNRGAIIEKSKKYYQEHKEACLARKKLWRIKNKEKVREYNKKYKLEHKIAS</sequence>
<evidence type="ECO:0000313" key="1">
    <source>
        <dbReference type="EMBL" id="GAH80519.1"/>
    </source>
</evidence>
<feature type="non-terminal residue" evidence="1">
    <location>
        <position position="1"/>
    </location>
</feature>
<protein>
    <submittedName>
        <fullName evidence="1">Uncharacterized protein</fullName>
    </submittedName>
</protein>
<accession>X1JQH9</accession>
<dbReference type="EMBL" id="BARU01040705">
    <property type="protein sequence ID" value="GAH80519.1"/>
    <property type="molecule type" value="Genomic_DNA"/>
</dbReference>
<name>X1JQH9_9ZZZZ</name>
<gene>
    <name evidence="1" type="ORF">S03H2_62891</name>
</gene>
<proteinExistence type="predicted"/>
<dbReference type="AlphaFoldDB" id="X1JQH9"/>
<comment type="caution">
    <text evidence="1">The sequence shown here is derived from an EMBL/GenBank/DDBJ whole genome shotgun (WGS) entry which is preliminary data.</text>
</comment>